<dbReference type="Pfam" id="PF00092">
    <property type="entry name" value="VWA"/>
    <property type="match status" value="1"/>
</dbReference>
<feature type="domain" description="VWFA" evidence="1">
    <location>
        <begin position="299"/>
        <end position="465"/>
    </location>
</feature>
<comment type="caution">
    <text evidence="2">The sequence shown here is derived from an EMBL/GenBank/DDBJ whole genome shotgun (WGS) entry which is preliminary data.</text>
</comment>
<reference evidence="2" key="1">
    <citation type="submission" date="2010-06" db="EMBL/GenBank/DDBJ databases">
        <authorList>
            <person name="Muzny D."/>
            <person name="Qin X."/>
            <person name="Buhay C."/>
            <person name="Dugan-Rocha S."/>
            <person name="Ding Y."/>
            <person name="Chen G."/>
            <person name="Hawes A."/>
            <person name="Holder M."/>
            <person name="Jhangiani S."/>
            <person name="Johnson A."/>
            <person name="Khan Z."/>
            <person name="Li Z."/>
            <person name="Liu W."/>
            <person name="Liu X."/>
            <person name="Perez L."/>
            <person name="Shen H."/>
            <person name="Wang Q."/>
            <person name="Watt J."/>
            <person name="Xi L."/>
            <person name="Xin Y."/>
            <person name="Zhou J."/>
            <person name="Deng J."/>
            <person name="Jiang H."/>
            <person name="Liu Y."/>
            <person name="Qu J."/>
            <person name="Song X.-Z."/>
            <person name="Zhang L."/>
            <person name="Villasana D."/>
            <person name="Johnson A."/>
            <person name="Liu J."/>
            <person name="Liyanage D."/>
            <person name="Lorensuhewa L."/>
            <person name="Robinson T."/>
            <person name="Song A."/>
            <person name="Song B.-B."/>
            <person name="Dinh H."/>
            <person name="Thornton R."/>
            <person name="Coyle M."/>
            <person name="Francisco L."/>
            <person name="Jackson L."/>
            <person name="Javaid M."/>
            <person name="Korchina V."/>
            <person name="Kovar C."/>
            <person name="Mata R."/>
            <person name="Mathew T."/>
            <person name="Ngo R."/>
            <person name="Nguyen L."/>
            <person name="Nguyen N."/>
            <person name="Okwuonu G."/>
            <person name="Ongeri F."/>
            <person name="Pham C."/>
            <person name="Simmons D."/>
            <person name="Wilczek-Boney K."/>
            <person name="Hale W."/>
            <person name="Jakkamsetti A."/>
            <person name="Pham P."/>
            <person name="Ruth R."/>
            <person name="San Lucas F."/>
            <person name="Warren J."/>
            <person name="Zhang J."/>
            <person name="Zhao Z."/>
            <person name="Zhou C."/>
            <person name="Zhu D."/>
            <person name="Lee S."/>
            <person name="Bess C."/>
            <person name="Blankenburg K."/>
            <person name="Forbes L."/>
            <person name="Fu Q."/>
            <person name="Gubbala S."/>
            <person name="Hirani K."/>
            <person name="Jayaseelan J.C."/>
            <person name="Lara F."/>
            <person name="Munidasa M."/>
            <person name="Palculict T."/>
            <person name="Patil S."/>
            <person name="Pu L.-L."/>
            <person name="Saada N."/>
            <person name="Tang L."/>
            <person name="Weissenberger G."/>
            <person name="Zhu Y."/>
            <person name="Hemphill L."/>
            <person name="Shang Y."/>
            <person name="Youmans B."/>
            <person name="Ayvaz T."/>
            <person name="Ross M."/>
            <person name="Santibanez J."/>
            <person name="Aqrawi P."/>
            <person name="Gross S."/>
            <person name="Joshi V."/>
            <person name="Fowler G."/>
            <person name="Nazareth L."/>
            <person name="Reid J."/>
            <person name="Worley K."/>
            <person name="Petrosino J."/>
            <person name="Highlander S."/>
            <person name="Gibbs R."/>
        </authorList>
    </citation>
    <scope>NUCLEOTIDE SEQUENCE [LARGE SCALE GENOMIC DNA]</scope>
    <source>
        <strain evidence="2">ATCC 33030</strain>
    </source>
</reference>
<dbReference type="HOGENOM" id="CLU_554038_0_0_11"/>
<accession>D7WCW0</accession>
<dbReference type="PROSITE" id="PS50234">
    <property type="entry name" value="VWFA"/>
    <property type="match status" value="1"/>
</dbReference>
<dbReference type="InterPro" id="IPR002035">
    <property type="entry name" value="VWF_A"/>
</dbReference>
<dbReference type="AlphaFoldDB" id="D7WCW0"/>
<gene>
    <name evidence="2" type="ORF">HMPREF0291_11648</name>
</gene>
<sequence>MARHSNGKNNYALSKGAIAFLVLLALMMLAVAAAGVVWGTHRGKAGGNQAAPECVSGELALPVAASSEGVAREVINAYANSQPVVRDYCVQPVYVDNLSEAAVYIAPNTPISHQEIAHAQRSATTNEPASVYSSVVGLAGPNEIDPATVDIKQVDFPTDEQPEASAVVASAVADNDNAAVAALTEQRVGTAASDTANSTRFVASDESNVPDGFTFSPLADTSVVYSAIPLNTTDAVTEDQTRAAQAFADFASEQYGNDSQLPVVAESVWAAARPNGGERISTAAQEHEPAQTEIGEPIDTLFLLDTSDQMAHFAEPVAQSIGAVATSLTDAGRQVALWNYSSPLNPGVTQSFRRNVEFTNDGAQIGAAAQGFINAGAPRTREAVAAALKYAESVETPIRVMLITSGTVDDADVTPAIAHARAAGVELSVVHVGAAPKDQVLIDAATSSTDLSSPVDSAIREAVGL</sequence>
<evidence type="ECO:0000313" key="2">
    <source>
        <dbReference type="EMBL" id="EFK53991.1"/>
    </source>
</evidence>
<dbReference type="Gene3D" id="3.40.50.410">
    <property type="entry name" value="von Willebrand factor, type A domain"/>
    <property type="match status" value="1"/>
</dbReference>
<dbReference type="OrthoDB" id="4427980at2"/>
<proteinExistence type="predicted"/>
<dbReference type="STRING" id="585529.HMPREF0291_11648"/>
<keyword evidence="3" id="KW-1185">Reference proteome</keyword>
<organism evidence="2 3">
    <name type="scientific">Corynebacterium genitalium ATCC 33030</name>
    <dbReference type="NCBI Taxonomy" id="585529"/>
    <lineage>
        <taxon>Bacteria</taxon>
        <taxon>Bacillati</taxon>
        <taxon>Actinomycetota</taxon>
        <taxon>Actinomycetes</taxon>
        <taxon>Mycobacteriales</taxon>
        <taxon>Corynebacteriaceae</taxon>
        <taxon>Corynebacterium</taxon>
    </lineage>
</organism>
<dbReference type="InterPro" id="IPR036465">
    <property type="entry name" value="vWFA_dom_sf"/>
</dbReference>
<evidence type="ECO:0000313" key="3">
    <source>
        <dbReference type="Proteomes" id="UP000004208"/>
    </source>
</evidence>
<dbReference type="SUPFAM" id="SSF53300">
    <property type="entry name" value="vWA-like"/>
    <property type="match status" value="1"/>
</dbReference>
<name>D7WCW0_9CORY</name>
<dbReference type="RefSeq" id="WP_005290204.1">
    <property type="nucleotide sequence ID" value="NZ_CM000961.1"/>
</dbReference>
<dbReference type="Proteomes" id="UP000004208">
    <property type="component" value="Unassembled WGS sequence"/>
</dbReference>
<protein>
    <submittedName>
        <fullName evidence="2">von Willebrand factor type A domain protein</fullName>
    </submittedName>
</protein>
<dbReference type="CDD" id="cd00198">
    <property type="entry name" value="vWFA"/>
    <property type="match status" value="1"/>
</dbReference>
<dbReference type="SMART" id="SM00327">
    <property type="entry name" value="VWA"/>
    <property type="match status" value="1"/>
</dbReference>
<dbReference type="EMBL" id="ACLJ02000003">
    <property type="protein sequence ID" value="EFK53991.1"/>
    <property type="molecule type" value="Genomic_DNA"/>
</dbReference>
<dbReference type="eggNOG" id="COG2304">
    <property type="taxonomic scope" value="Bacteria"/>
</dbReference>
<evidence type="ECO:0000259" key="1">
    <source>
        <dbReference type="PROSITE" id="PS50234"/>
    </source>
</evidence>